<accession>A0A2T5I5I1</accession>
<dbReference type="Pfam" id="PF13586">
    <property type="entry name" value="DDE_Tnp_1_2"/>
    <property type="match status" value="1"/>
</dbReference>
<feature type="domain" description="Transposase DDE" evidence="2">
    <location>
        <begin position="6"/>
        <end position="71"/>
    </location>
</feature>
<proteinExistence type="predicted"/>
<dbReference type="AlphaFoldDB" id="A0A2T5I5I1"/>
<gene>
    <name evidence="3" type="ORF">C8R21_13533</name>
</gene>
<dbReference type="EMBL" id="QAOK01000035">
    <property type="protein sequence ID" value="PTQ79082.1"/>
    <property type="molecule type" value="Genomic_DNA"/>
</dbReference>
<sequence length="95" mass="10658">PKAKELLADRGYDADWFRAALREKGITPCIPPKKNRKTQIEYNRELYKQRHKVENMFGRLKDGDALPCVMTVVPTPSSSPSVSPLPSSSISINES</sequence>
<evidence type="ECO:0000313" key="4">
    <source>
        <dbReference type="Proteomes" id="UP000244152"/>
    </source>
</evidence>
<dbReference type="InterPro" id="IPR025668">
    <property type="entry name" value="Tnp_DDE_dom"/>
</dbReference>
<name>A0A2T5I5I1_9PROT</name>
<organism evidence="3 4">
    <name type="scientific">Nitrosospira multiformis</name>
    <dbReference type="NCBI Taxonomy" id="1231"/>
    <lineage>
        <taxon>Bacteria</taxon>
        <taxon>Pseudomonadati</taxon>
        <taxon>Pseudomonadota</taxon>
        <taxon>Betaproteobacteria</taxon>
        <taxon>Nitrosomonadales</taxon>
        <taxon>Nitrosomonadaceae</taxon>
        <taxon>Nitrosospira</taxon>
    </lineage>
</organism>
<protein>
    <submittedName>
        <fullName evidence="3">DDE family transposase</fullName>
    </submittedName>
</protein>
<evidence type="ECO:0000313" key="3">
    <source>
        <dbReference type="EMBL" id="PTQ79082.1"/>
    </source>
</evidence>
<evidence type="ECO:0000256" key="1">
    <source>
        <dbReference type="SAM" id="MobiDB-lite"/>
    </source>
</evidence>
<comment type="caution">
    <text evidence="3">The sequence shown here is derived from an EMBL/GenBank/DDBJ whole genome shotgun (WGS) entry which is preliminary data.</text>
</comment>
<feature type="non-terminal residue" evidence="3">
    <location>
        <position position="1"/>
    </location>
</feature>
<evidence type="ECO:0000259" key="2">
    <source>
        <dbReference type="Pfam" id="PF13586"/>
    </source>
</evidence>
<dbReference type="Proteomes" id="UP000244152">
    <property type="component" value="Unassembled WGS sequence"/>
</dbReference>
<feature type="region of interest" description="Disordered" evidence="1">
    <location>
        <begin position="74"/>
        <end position="95"/>
    </location>
</feature>
<reference evidence="3 4" key="1">
    <citation type="submission" date="2018-04" db="EMBL/GenBank/DDBJ databases">
        <title>Active sludge and wastewater microbial communities from Klosterneuburg, Austria.</title>
        <authorList>
            <person name="Wagner M."/>
        </authorList>
    </citation>
    <scope>NUCLEOTIDE SEQUENCE [LARGE SCALE GENOMIC DNA]</scope>
    <source>
        <strain evidence="3 4">Nl12</strain>
    </source>
</reference>